<gene>
    <name evidence="6" type="ORF">DWV67_15515</name>
    <name evidence="5" type="ORF">DWY33_05840</name>
</gene>
<dbReference type="Proteomes" id="UP000266376">
    <property type="component" value="Unassembled WGS sequence"/>
</dbReference>
<organism evidence="6 7">
    <name type="scientific">Dorea formicigenerans</name>
    <dbReference type="NCBI Taxonomy" id="39486"/>
    <lineage>
        <taxon>Bacteria</taxon>
        <taxon>Bacillati</taxon>
        <taxon>Bacillota</taxon>
        <taxon>Clostridia</taxon>
        <taxon>Lachnospirales</taxon>
        <taxon>Lachnospiraceae</taxon>
        <taxon>Dorea</taxon>
    </lineage>
</organism>
<dbReference type="SUPFAM" id="SSF52467">
    <property type="entry name" value="DHS-like NAD/FAD-binding domain"/>
    <property type="match status" value="1"/>
</dbReference>
<evidence type="ECO:0000256" key="1">
    <source>
        <dbReference type="ARBA" id="ARBA00022679"/>
    </source>
</evidence>
<name>A0A395XGZ9_9FIRM</name>
<protein>
    <submittedName>
        <fullName evidence="6">NAD-dependent protein deacetylase</fullName>
    </submittedName>
</protein>
<dbReference type="Gene3D" id="3.30.1600.10">
    <property type="entry name" value="SIR2/SIRT2 'Small Domain"/>
    <property type="match status" value="1"/>
</dbReference>
<keyword evidence="3" id="KW-0862">Zinc</keyword>
<dbReference type="InterPro" id="IPR026590">
    <property type="entry name" value="Ssirtuin_cat_dom"/>
</dbReference>
<keyword evidence="3" id="KW-0479">Metal-binding</keyword>
<feature type="binding site" evidence="3">
    <location>
        <position position="183"/>
    </location>
    <ligand>
        <name>Zn(2+)</name>
        <dbReference type="ChEBI" id="CHEBI:29105"/>
    </ligand>
</feature>
<dbReference type="EMBL" id="QSAJ01000066">
    <property type="protein sequence ID" value="RGW47379.1"/>
    <property type="molecule type" value="Genomic_DNA"/>
</dbReference>
<evidence type="ECO:0000313" key="5">
    <source>
        <dbReference type="EMBL" id="RGR59631.1"/>
    </source>
</evidence>
<evidence type="ECO:0000313" key="6">
    <source>
        <dbReference type="EMBL" id="RGW47379.1"/>
    </source>
</evidence>
<feature type="domain" description="Deacetylase sirtuin-type" evidence="4">
    <location>
        <begin position="6"/>
        <end position="293"/>
    </location>
</feature>
<dbReference type="EMBL" id="QRUK01000007">
    <property type="protein sequence ID" value="RGR59631.1"/>
    <property type="molecule type" value="Genomic_DNA"/>
</dbReference>
<dbReference type="InterPro" id="IPR026591">
    <property type="entry name" value="Sirtuin_cat_small_dom_sf"/>
</dbReference>
<comment type="caution">
    <text evidence="6">The sequence shown here is derived from an EMBL/GenBank/DDBJ whole genome shotgun (WGS) entry which is preliminary data.</text>
</comment>
<dbReference type="GO" id="GO:0016740">
    <property type="term" value="F:transferase activity"/>
    <property type="evidence" value="ECO:0007669"/>
    <property type="project" value="UniProtKB-KW"/>
</dbReference>
<dbReference type="InterPro" id="IPR029035">
    <property type="entry name" value="DHS-like_NAD/FAD-binding_dom"/>
</dbReference>
<evidence type="ECO:0000256" key="2">
    <source>
        <dbReference type="ARBA" id="ARBA00023027"/>
    </source>
</evidence>
<keyword evidence="1" id="KW-0808">Transferase</keyword>
<feature type="binding site" evidence="3">
    <location>
        <position position="144"/>
    </location>
    <ligand>
        <name>Zn(2+)</name>
        <dbReference type="ChEBI" id="CHEBI:29105"/>
    </ligand>
</feature>
<sequence>MITTKSKSYEEQVKLFAEHIKEAGAIVVGAASGMSAAAGYRHYYERDKDFVENLGDFEKKYGYHNSFDGFYYHYRTSEERWAFIARNLCMILDARTGQPYYDLSEILKDKNYYILTTNQDTQFSRIFSEEKISAIQGDWRYFQCSRRCHDELYDSVETLHKLNDAIGPDLRVPTDMIPRCPKCGAEMEPWVRSWVFLEGKKYHEEHNKLNAFLKKNMHKKVLFLELGVGRMTPMFIQEPFWDLTYAWPGAFYITINPRDAIVPDELKNKGMAIREDIAKVLADTRKIFSGEMK</sequence>
<dbReference type="RefSeq" id="WP_118397937.1">
    <property type="nucleotide sequence ID" value="NZ_JAAIOE010000006.1"/>
</dbReference>
<evidence type="ECO:0000259" key="4">
    <source>
        <dbReference type="PROSITE" id="PS50305"/>
    </source>
</evidence>
<dbReference type="Gene3D" id="3.40.50.1220">
    <property type="entry name" value="TPP-binding domain"/>
    <property type="match status" value="1"/>
</dbReference>
<dbReference type="AlphaFoldDB" id="A0A395XGZ9"/>
<dbReference type="Proteomes" id="UP000283652">
    <property type="component" value="Unassembled WGS sequence"/>
</dbReference>
<reference evidence="7 8" key="1">
    <citation type="submission" date="2018-08" db="EMBL/GenBank/DDBJ databases">
        <title>A genome reference for cultivated species of the human gut microbiota.</title>
        <authorList>
            <person name="Zou Y."/>
            <person name="Xue W."/>
            <person name="Luo G."/>
        </authorList>
    </citation>
    <scope>NUCLEOTIDE SEQUENCE [LARGE SCALE GENOMIC DNA]</scope>
    <source>
        <strain evidence="6 7">AF12-11</strain>
        <strain evidence="5 8">AF25-11</strain>
    </source>
</reference>
<accession>A0A395XGZ9</accession>
<keyword evidence="2" id="KW-0520">NAD</keyword>
<feature type="binding site" evidence="3">
    <location>
        <position position="180"/>
    </location>
    <ligand>
        <name>Zn(2+)</name>
        <dbReference type="ChEBI" id="CHEBI:29105"/>
    </ligand>
</feature>
<proteinExistence type="predicted"/>
<comment type="caution">
    <text evidence="3">Lacks conserved residue(s) required for the propagation of feature annotation.</text>
</comment>
<evidence type="ECO:0000313" key="7">
    <source>
        <dbReference type="Proteomes" id="UP000266376"/>
    </source>
</evidence>
<evidence type="ECO:0000256" key="3">
    <source>
        <dbReference type="PROSITE-ProRule" id="PRU00236"/>
    </source>
</evidence>
<dbReference type="PROSITE" id="PS50305">
    <property type="entry name" value="SIRTUIN"/>
    <property type="match status" value="1"/>
</dbReference>
<evidence type="ECO:0000313" key="8">
    <source>
        <dbReference type="Proteomes" id="UP000283652"/>
    </source>
</evidence>
<dbReference type="GO" id="GO:0046872">
    <property type="term" value="F:metal ion binding"/>
    <property type="evidence" value="ECO:0007669"/>
    <property type="project" value="UniProtKB-KW"/>
</dbReference>
<feature type="binding site" evidence="3">
    <location>
        <position position="148"/>
    </location>
    <ligand>
        <name>Zn(2+)</name>
        <dbReference type="ChEBI" id="CHEBI:29105"/>
    </ligand>
</feature>